<dbReference type="AlphaFoldDB" id="A1KCG0"/>
<reference evidence="2 3" key="1">
    <citation type="journal article" date="2006" name="Nat. Biotechnol.">
        <title>Complete genome of the mutualistic, N2-fixing grass endophyte Azoarcus sp. strain BH72.</title>
        <authorList>
            <person name="Krause A."/>
            <person name="Ramakumar A."/>
            <person name="Bartels D."/>
            <person name="Battistoni F."/>
            <person name="Bekel T."/>
            <person name="Boch J."/>
            <person name="Boehm M."/>
            <person name="Friedrich F."/>
            <person name="Hurek T."/>
            <person name="Krause L."/>
            <person name="Linke B."/>
            <person name="McHardy A.C."/>
            <person name="Sarkar A."/>
            <person name="Schneiker S."/>
            <person name="Syed A.A."/>
            <person name="Thauer R."/>
            <person name="Vorhoelter F.-J."/>
            <person name="Weidner S."/>
            <person name="Puehler A."/>
            <person name="Reinhold-Hurek B."/>
            <person name="Kaiser O."/>
            <person name="Goesmann A."/>
        </authorList>
    </citation>
    <scope>NUCLEOTIDE SEQUENCE [LARGE SCALE GENOMIC DNA]</scope>
    <source>
        <strain evidence="2 3">BH72</strain>
    </source>
</reference>
<gene>
    <name evidence="2" type="primary">sciD</name>
    <name evidence="2" type="ordered locus">azo3900</name>
</gene>
<dbReference type="Pfam" id="PF04965">
    <property type="entry name" value="GPW_gp25"/>
    <property type="match status" value="1"/>
</dbReference>
<dbReference type="SUPFAM" id="SSF160719">
    <property type="entry name" value="gpW/gp25-like"/>
    <property type="match status" value="1"/>
</dbReference>
<dbReference type="STRING" id="62928.azo3900"/>
<keyword evidence="3" id="KW-1185">Reference proteome</keyword>
<proteinExistence type="predicted"/>
<name>A1KCG0_AZOSB</name>
<dbReference type="PANTHER" id="PTHR38595">
    <property type="entry name" value="CYTOPLASMIC PROTEIN-RELATED"/>
    <property type="match status" value="1"/>
</dbReference>
<dbReference type="InterPro" id="IPR017737">
    <property type="entry name" value="TssE1-like"/>
</dbReference>
<dbReference type="KEGG" id="aoa:dqs_4044"/>
<protein>
    <submittedName>
        <fullName evidence="2">Cytoplasmic protein, sciD</fullName>
    </submittedName>
</protein>
<dbReference type="eggNOG" id="COG3518">
    <property type="taxonomic scope" value="Bacteria"/>
</dbReference>
<feature type="domain" description="IraD/Gp25-like" evidence="1">
    <location>
        <begin position="38"/>
        <end position="143"/>
    </location>
</feature>
<dbReference type="EMBL" id="AM406670">
    <property type="protein sequence ID" value="CAL96516.1"/>
    <property type="molecule type" value="Genomic_DNA"/>
</dbReference>
<dbReference type="InterPro" id="IPR007048">
    <property type="entry name" value="IraD/Gp25-like"/>
</dbReference>
<dbReference type="RefSeq" id="WP_011767622.1">
    <property type="nucleotide sequence ID" value="NC_008702.1"/>
</dbReference>
<evidence type="ECO:0000313" key="2">
    <source>
        <dbReference type="EMBL" id="CAL96516.1"/>
    </source>
</evidence>
<evidence type="ECO:0000313" key="3">
    <source>
        <dbReference type="Proteomes" id="UP000002588"/>
    </source>
</evidence>
<sequence>MADLLPLDRLQPALLDRLRDDAPDQRHEAKEARVLGRSQLREAVLRDLTWLLNAMRPPEREGVGVWPEVENSVLNYGMPCFSGETASSLDITDLERAIRDSLLRFEPRIIPGTLEVSTEQHENILDWHNVISVRISAQIWAQPVPLELLLRTQLDLESGLVEVRDINGY</sequence>
<dbReference type="HOGENOM" id="CLU_102944_0_0_4"/>
<dbReference type="PANTHER" id="PTHR38595:SF1">
    <property type="entry name" value="TYPE VI SECRETION SYSTEM COMPONENT TSSE1"/>
    <property type="match status" value="1"/>
</dbReference>
<organism evidence="2 3">
    <name type="scientific">Azoarcus sp. (strain BH72)</name>
    <dbReference type="NCBI Taxonomy" id="418699"/>
    <lineage>
        <taxon>Bacteria</taxon>
        <taxon>Pseudomonadati</taxon>
        <taxon>Pseudomonadota</taxon>
        <taxon>Betaproteobacteria</taxon>
        <taxon>Rhodocyclales</taxon>
        <taxon>Zoogloeaceae</taxon>
        <taxon>Azoarcus</taxon>
    </lineage>
</organism>
<dbReference type="OrthoDB" id="119583at2"/>
<dbReference type="Proteomes" id="UP000002588">
    <property type="component" value="Chromosome"/>
</dbReference>
<dbReference type="NCBIfam" id="TIGR03357">
    <property type="entry name" value="VI_zyme"/>
    <property type="match status" value="1"/>
</dbReference>
<accession>A1KCG0</accession>
<dbReference type="InterPro" id="IPR053176">
    <property type="entry name" value="T6SS_TssE1-like"/>
</dbReference>
<dbReference type="KEGG" id="azo:azo3900"/>
<evidence type="ECO:0000259" key="1">
    <source>
        <dbReference type="Pfam" id="PF04965"/>
    </source>
</evidence>